<dbReference type="InterPro" id="IPR003439">
    <property type="entry name" value="ABC_transporter-like_ATP-bd"/>
</dbReference>
<evidence type="ECO:0000256" key="3">
    <source>
        <dbReference type="ARBA" id="ARBA00022741"/>
    </source>
</evidence>
<dbReference type="SUPFAM" id="SSF52540">
    <property type="entry name" value="P-loop containing nucleoside triphosphate hydrolases"/>
    <property type="match status" value="1"/>
</dbReference>
<evidence type="ECO:0000256" key="5">
    <source>
        <dbReference type="SAM" id="MobiDB-lite"/>
    </source>
</evidence>
<evidence type="ECO:0000313" key="7">
    <source>
        <dbReference type="EMBL" id="CAA9220576.1"/>
    </source>
</evidence>
<dbReference type="InterPro" id="IPR027417">
    <property type="entry name" value="P-loop_NTPase"/>
</dbReference>
<dbReference type="InterPro" id="IPR017871">
    <property type="entry name" value="ABC_transporter-like_CS"/>
</dbReference>
<keyword evidence="3" id="KW-0547">Nucleotide-binding</keyword>
<keyword evidence="4 7" id="KW-0067">ATP-binding</keyword>
<evidence type="ECO:0000256" key="4">
    <source>
        <dbReference type="ARBA" id="ARBA00022840"/>
    </source>
</evidence>
<dbReference type="GO" id="GO:0016887">
    <property type="term" value="F:ATP hydrolysis activity"/>
    <property type="evidence" value="ECO:0007669"/>
    <property type="project" value="InterPro"/>
</dbReference>
<dbReference type="InterPro" id="IPR003593">
    <property type="entry name" value="AAA+_ATPase"/>
</dbReference>
<keyword evidence="7" id="KW-0378">Hydrolase</keyword>
<keyword evidence="2" id="KW-0813">Transport</keyword>
<feature type="compositionally biased region" description="Gly residues" evidence="5">
    <location>
        <begin position="383"/>
        <end position="392"/>
    </location>
</feature>
<sequence length="392" mass="42833">MTSAVTFREVTKTFRIWNERNDSLKAKVLHRGHGRYTDFIALREASFEIEEGRTFGLVGSNGAGKSTSLKLMANILVPDAGEVDVKGKVSALLELGAGFHPDLTGRENIYLNSSILGLSRKVVRSRFDEIVDFSGLSTFIDNQVKTYSSGMFARLGFAVAVHVEPDVLLLDEALSVGDAEFQRRCAEKIAELRAGGRTVVIVSHDLHLVRQMCSELAWIDHGDLKEVGPTDDVIEQYQRAAHPDAVVDEEGRLRFGSGAARVRTAELVVPAGERPVARNKLTVRLSLDRAPGDRRYVVGIDIRRSDGIMVSQISTRSQPGLSGRICGGGALTYDIGELPLLAGSYVLHTWLVDEETQELLDATDQLDFEVDPQPHADDNGLVALGGGWDVEP</sequence>
<dbReference type="InterPro" id="IPR029439">
    <property type="entry name" value="Wzt_C"/>
</dbReference>
<dbReference type="Gene3D" id="2.70.50.60">
    <property type="entry name" value="abc- transporter (atp binding component) like domain"/>
    <property type="match status" value="1"/>
</dbReference>
<dbReference type="CDD" id="cd10147">
    <property type="entry name" value="Wzt_C-like"/>
    <property type="match status" value="1"/>
</dbReference>
<dbReference type="PANTHER" id="PTHR46743:SF2">
    <property type="entry name" value="TEICHOIC ACIDS EXPORT ATP-BINDING PROTEIN TAGH"/>
    <property type="match status" value="1"/>
</dbReference>
<dbReference type="PANTHER" id="PTHR46743">
    <property type="entry name" value="TEICHOIC ACIDS EXPORT ATP-BINDING PROTEIN TAGH"/>
    <property type="match status" value="1"/>
</dbReference>
<dbReference type="PROSITE" id="PS00211">
    <property type="entry name" value="ABC_TRANSPORTER_1"/>
    <property type="match status" value="1"/>
</dbReference>
<evidence type="ECO:0000256" key="2">
    <source>
        <dbReference type="ARBA" id="ARBA00022448"/>
    </source>
</evidence>
<dbReference type="SMART" id="SM00382">
    <property type="entry name" value="AAA"/>
    <property type="match status" value="1"/>
</dbReference>
<organism evidence="7">
    <name type="scientific">uncultured Acidimicrobiales bacterium</name>
    <dbReference type="NCBI Taxonomy" id="310071"/>
    <lineage>
        <taxon>Bacteria</taxon>
        <taxon>Bacillati</taxon>
        <taxon>Actinomycetota</taxon>
        <taxon>Acidimicrobiia</taxon>
        <taxon>Acidimicrobiales</taxon>
        <taxon>environmental samples</taxon>
    </lineage>
</organism>
<protein>
    <submittedName>
        <fullName evidence="7">Teichoic acid export ATP-binding protein TagH</fullName>
        <ecNumber evidence="7">3.6.3.40</ecNumber>
    </submittedName>
</protein>
<gene>
    <name evidence="7" type="ORF">AVDCRST_MAG76-664</name>
</gene>
<dbReference type="CDD" id="cd03220">
    <property type="entry name" value="ABC_KpsT_Wzt"/>
    <property type="match status" value="1"/>
</dbReference>
<dbReference type="Pfam" id="PF00005">
    <property type="entry name" value="ABC_tran"/>
    <property type="match status" value="1"/>
</dbReference>
<reference evidence="7" key="1">
    <citation type="submission" date="2020-02" db="EMBL/GenBank/DDBJ databases">
        <authorList>
            <person name="Meier V. D."/>
        </authorList>
    </citation>
    <scope>NUCLEOTIDE SEQUENCE</scope>
    <source>
        <strain evidence="7">AVDCRST_MAG76</strain>
    </source>
</reference>
<name>A0A6J4HF74_9ACTN</name>
<feature type="domain" description="ABC transporter" evidence="6">
    <location>
        <begin position="24"/>
        <end position="246"/>
    </location>
</feature>
<dbReference type="EMBL" id="CADCSZ010000039">
    <property type="protein sequence ID" value="CAA9220576.1"/>
    <property type="molecule type" value="Genomic_DNA"/>
</dbReference>
<accession>A0A6J4HF74</accession>
<dbReference type="GO" id="GO:0140359">
    <property type="term" value="F:ABC-type transporter activity"/>
    <property type="evidence" value="ECO:0007669"/>
    <property type="project" value="InterPro"/>
</dbReference>
<dbReference type="InterPro" id="IPR015860">
    <property type="entry name" value="ABC_transpr_TagH-like"/>
</dbReference>
<dbReference type="AlphaFoldDB" id="A0A6J4HF74"/>
<comment type="similarity">
    <text evidence="1">Belongs to the ABC transporter superfamily.</text>
</comment>
<dbReference type="PROSITE" id="PS50893">
    <property type="entry name" value="ABC_TRANSPORTER_2"/>
    <property type="match status" value="1"/>
</dbReference>
<proteinExistence type="inferred from homology"/>
<dbReference type="GO" id="GO:0016020">
    <property type="term" value="C:membrane"/>
    <property type="evidence" value="ECO:0007669"/>
    <property type="project" value="InterPro"/>
</dbReference>
<evidence type="ECO:0000256" key="1">
    <source>
        <dbReference type="ARBA" id="ARBA00005417"/>
    </source>
</evidence>
<dbReference type="GO" id="GO:0005524">
    <property type="term" value="F:ATP binding"/>
    <property type="evidence" value="ECO:0007669"/>
    <property type="project" value="UniProtKB-KW"/>
</dbReference>
<dbReference type="EC" id="3.6.3.40" evidence="7"/>
<dbReference type="InterPro" id="IPR050683">
    <property type="entry name" value="Bact_Polysacc_Export_ATP-bd"/>
</dbReference>
<evidence type="ECO:0000259" key="6">
    <source>
        <dbReference type="PROSITE" id="PS50893"/>
    </source>
</evidence>
<dbReference type="Gene3D" id="3.40.50.300">
    <property type="entry name" value="P-loop containing nucleotide triphosphate hydrolases"/>
    <property type="match status" value="1"/>
</dbReference>
<feature type="region of interest" description="Disordered" evidence="5">
    <location>
        <begin position="372"/>
        <end position="392"/>
    </location>
</feature>